<dbReference type="EMBL" id="JANBUN010000932">
    <property type="protein sequence ID" value="KAJ2800527.1"/>
    <property type="molecule type" value="Genomic_DNA"/>
</dbReference>
<evidence type="ECO:0000313" key="2">
    <source>
        <dbReference type="Proteomes" id="UP001140087"/>
    </source>
</evidence>
<gene>
    <name evidence="1" type="ORF">H4R21_003143</name>
</gene>
<comment type="caution">
    <text evidence="1">The sequence shown here is derived from an EMBL/GenBank/DDBJ whole genome shotgun (WGS) entry which is preliminary data.</text>
</comment>
<proteinExistence type="predicted"/>
<protein>
    <submittedName>
        <fullName evidence="1">Uncharacterized protein</fullName>
    </submittedName>
</protein>
<evidence type="ECO:0000313" key="1">
    <source>
        <dbReference type="EMBL" id="KAJ2800527.1"/>
    </source>
</evidence>
<organism evidence="1 2">
    <name type="scientific">Coemansia helicoidea</name>
    <dbReference type="NCBI Taxonomy" id="1286919"/>
    <lineage>
        <taxon>Eukaryota</taxon>
        <taxon>Fungi</taxon>
        <taxon>Fungi incertae sedis</taxon>
        <taxon>Zoopagomycota</taxon>
        <taxon>Kickxellomycotina</taxon>
        <taxon>Kickxellomycetes</taxon>
        <taxon>Kickxellales</taxon>
        <taxon>Kickxellaceae</taxon>
        <taxon>Coemansia</taxon>
    </lineage>
</organism>
<sequence>MPPSRPRKAAPPSNNSTLGKFFKISSAKPGPAVRTQPKLTTMLSRAAKRQSTDAPANDDPQWDLPEAKPEAMDVDLPDEREAELAADAVSSSDTEGVDGRHGGPATCGLSDSDSDNGLVDATSILGAAGVGAVSGYGLRPRVAAPTESPSTTASTPSTPHAAPYRNSLKSLVRESRRQKYSLDFLEERVRLASVAGAVSDESDASGGGAGRPRAQGPEGSAAVEMVLGALSERESEKVHAQLAADNGIHGRATRLSLFFNPRQPGSPGLPQCGSEHFRGQRLSDDDPVDRMCMARSGDAGFVCALLESRLLVARAHRGWRLTQGVGDGLLQAACFDADNCVAADAHETLCRLVDMGMSSWEFQGSRLLELLEVLLGTLHGSVKDTSDRAGGDSDGGDDDNGAADNSCASDSLSVVVEITRPLRAGAGQIGAERAAYLLDIASRTLGFGTVKECCDMLVMCVVALLDHGNRMQRPRIQRALARAVERVPPDTWALVWPACVSWLGARFSGLRLPALLYIVDSLPTANQRCMQLRRSLSFMVLRMQTPEYAMGEQSVERLAVAVTLPSQIMLRMVSEMMDPDDELFSVGRDTDFARLEAAVGLLSNVLDSAQAMRAVRDEAETIHRRLSAMSQRINDGMATRLDKTLAKDAIQTLLVRISMTAMSVRSMGASASKTLDRWFPDA</sequence>
<name>A0ACC1L433_9FUNG</name>
<accession>A0ACC1L433</accession>
<dbReference type="Proteomes" id="UP001140087">
    <property type="component" value="Unassembled WGS sequence"/>
</dbReference>
<reference evidence="1" key="1">
    <citation type="submission" date="2022-07" db="EMBL/GenBank/DDBJ databases">
        <title>Phylogenomic reconstructions and comparative analyses of Kickxellomycotina fungi.</title>
        <authorList>
            <person name="Reynolds N.K."/>
            <person name="Stajich J.E."/>
            <person name="Barry K."/>
            <person name="Grigoriev I.V."/>
            <person name="Crous P."/>
            <person name="Smith M.E."/>
        </authorList>
    </citation>
    <scope>NUCLEOTIDE SEQUENCE</scope>
    <source>
        <strain evidence="1">BCRC 34780</strain>
    </source>
</reference>
<keyword evidence="2" id="KW-1185">Reference proteome</keyword>